<keyword evidence="2" id="KW-1185">Reference proteome</keyword>
<organism evidence="1 2">
    <name type="scientific">Branchiibius cervicis</name>
    <dbReference type="NCBI Taxonomy" id="908252"/>
    <lineage>
        <taxon>Bacteria</taxon>
        <taxon>Bacillati</taxon>
        <taxon>Actinomycetota</taxon>
        <taxon>Actinomycetes</taxon>
        <taxon>Micrococcales</taxon>
        <taxon>Dermacoccaceae</taxon>
        <taxon>Branchiibius</taxon>
    </lineage>
</organism>
<dbReference type="RefSeq" id="WP_377819912.1">
    <property type="nucleotide sequence ID" value="NZ_JBHSWJ010000002.1"/>
</dbReference>
<gene>
    <name evidence="1" type="ORF">ACFQBT_00670</name>
</gene>
<sequence>MSTTLEPIDDHNPRCLRRLAGRRCRRESGRTCACSNPLAALDHARCYRFDGSRVVIAAPYSLDAAALDVLAAVCDAEGLAFAVGEPGTGPHAEAAAFRLGGDEGSTTPVVLARTTELADAVAESFEL</sequence>
<proteinExistence type="predicted"/>
<dbReference type="Proteomes" id="UP001596356">
    <property type="component" value="Unassembled WGS sequence"/>
</dbReference>
<evidence type="ECO:0000313" key="1">
    <source>
        <dbReference type="EMBL" id="MFC6712445.1"/>
    </source>
</evidence>
<accession>A0ABW2ANX3</accession>
<reference evidence="2" key="1">
    <citation type="journal article" date="2019" name="Int. J. Syst. Evol. Microbiol.">
        <title>The Global Catalogue of Microorganisms (GCM) 10K type strain sequencing project: providing services to taxonomists for standard genome sequencing and annotation.</title>
        <authorList>
            <consortium name="The Broad Institute Genomics Platform"/>
            <consortium name="The Broad Institute Genome Sequencing Center for Infectious Disease"/>
            <person name="Wu L."/>
            <person name="Ma J."/>
        </authorList>
    </citation>
    <scope>NUCLEOTIDE SEQUENCE [LARGE SCALE GENOMIC DNA]</scope>
    <source>
        <strain evidence="2">NBRC 106593</strain>
    </source>
</reference>
<dbReference type="EMBL" id="JBHSWJ010000002">
    <property type="protein sequence ID" value="MFC6712445.1"/>
    <property type="molecule type" value="Genomic_DNA"/>
</dbReference>
<comment type="caution">
    <text evidence="1">The sequence shown here is derived from an EMBL/GenBank/DDBJ whole genome shotgun (WGS) entry which is preliminary data.</text>
</comment>
<name>A0ABW2ANX3_9MICO</name>
<evidence type="ECO:0000313" key="2">
    <source>
        <dbReference type="Proteomes" id="UP001596356"/>
    </source>
</evidence>
<protein>
    <submittedName>
        <fullName evidence="1">Uncharacterized protein</fullName>
    </submittedName>
</protein>